<proteinExistence type="inferred from homology"/>
<dbReference type="InterPro" id="IPR004263">
    <property type="entry name" value="Exostosin"/>
</dbReference>
<evidence type="ECO:0000256" key="5">
    <source>
        <dbReference type="ARBA" id="ARBA00023034"/>
    </source>
</evidence>
<evidence type="ECO:0000256" key="3">
    <source>
        <dbReference type="ARBA" id="ARBA00022676"/>
    </source>
</evidence>
<keyword evidence="3" id="KW-0808">Transferase</keyword>
<feature type="domain" description="Exostosin GT47" evidence="6">
    <location>
        <begin position="136"/>
        <end position="416"/>
    </location>
</feature>
<dbReference type="Proteomes" id="UP000006729">
    <property type="component" value="Chromosome 1"/>
</dbReference>
<reference evidence="7 8" key="1">
    <citation type="journal article" date="2006" name="Science">
        <title>The genome of black cottonwood, Populus trichocarpa (Torr. &amp; Gray).</title>
        <authorList>
            <person name="Tuskan G.A."/>
            <person name="Difazio S."/>
            <person name="Jansson S."/>
            <person name="Bohlmann J."/>
            <person name="Grigoriev I."/>
            <person name="Hellsten U."/>
            <person name="Putnam N."/>
            <person name="Ralph S."/>
            <person name="Rombauts S."/>
            <person name="Salamov A."/>
            <person name="Schein J."/>
            <person name="Sterck L."/>
            <person name="Aerts A."/>
            <person name="Bhalerao R.R."/>
            <person name="Bhalerao R.P."/>
            <person name="Blaudez D."/>
            <person name="Boerjan W."/>
            <person name="Brun A."/>
            <person name="Brunner A."/>
            <person name="Busov V."/>
            <person name="Campbell M."/>
            <person name="Carlson J."/>
            <person name="Chalot M."/>
            <person name="Chapman J."/>
            <person name="Chen G.L."/>
            <person name="Cooper D."/>
            <person name="Coutinho P.M."/>
            <person name="Couturier J."/>
            <person name="Covert S."/>
            <person name="Cronk Q."/>
            <person name="Cunningham R."/>
            <person name="Davis J."/>
            <person name="Degroeve S."/>
            <person name="Dejardin A."/>
            <person name="Depamphilis C."/>
            <person name="Detter J."/>
            <person name="Dirks B."/>
            <person name="Dubchak I."/>
            <person name="Duplessis S."/>
            <person name="Ehlting J."/>
            <person name="Ellis B."/>
            <person name="Gendler K."/>
            <person name="Goodstein D."/>
            <person name="Gribskov M."/>
            <person name="Grimwood J."/>
            <person name="Groover A."/>
            <person name="Gunter L."/>
            <person name="Hamberger B."/>
            <person name="Heinze B."/>
            <person name="Helariutta Y."/>
            <person name="Henrissat B."/>
            <person name="Holligan D."/>
            <person name="Holt R."/>
            <person name="Huang W."/>
            <person name="Islam-Faridi N."/>
            <person name="Jones S."/>
            <person name="Jones-Rhoades M."/>
            <person name="Jorgensen R."/>
            <person name="Joshi C."/>
            <person name="Kangasjarvi J."/>
            <person name="Karlsson J."/>
            <person name="Kelleher C."/>
            <person name="Kirkpatrick R."/>
            <person name="Kirst M."/>
            <person name="Kohler A."/>
            <person name="Kalluri U."/>
            <person name="Larimer F."/>
            <person name="Leebens-Mack J."/>
            <person name="Leple J.C."/>
            <person name="Locascio P."/>
            <person name="Lou Y."/>
            <person name="Lucas S."/>
            <person name="Martin F."/>
            <person name="Montanini B."/>
            <person name="Napoli C."/>
            <person name="Nelson D.R."/>
            <person name="Nelson C."/>
            <person name="Nieminen K."/>
            <person name="Nilsson O."/>
            <person name="Pereda V."/>
            <person name="Peter G."/>
            <person name="Philippe R."/>
            <person name="Pilate G."/>
            <person name="Poliakov A."/>
            <person name="Razumovskaya J."/>
            <person name="Richardson P."/>
            <person name="Rinaldi C."/>
            <person name="Ritland K."/>
            <person name="Rouze P."/>
            <person name="Ryaboy D."/>
            <person name="Schmutz J."/>
            <person name="Schrader J."/>
            <person name="Segerman B."/>
            <person name="Shin H."/>
            <person name="Siddiqui A."/>
            <person name="Sterky F."/>
            <person name="Terry A."/>
            <person name="Tsai C.J."/>
            <person name="Uberbacher E."/>
            <person name="Unneberg P."/>
            <person name="Vahala J."/>
            <person name="Wall K."/>
            <person name="Wessler S."/>
            <person name="Yang G."/>
            <person name="Yin T."/>
            <person name="Douglas C."/>
            <person name="Marra M."/>
            <person name="Sandberg G."/>
            <person name="Van de Peer Y."/>
            <person name="Rokhsar D."/>
        </authorList>
    </citation>
    <scope>NUCLEOTIDE SEQUENCE [LARGE SCALE GENOMIC DNA]</scope>
    <source>
        <strain evidence="8">cv. Nisqually</strain>
    </source>
</reference>
<keyword evidence="4" id="KW-0812">Transmembrane</keyword>
<sequence length="470" mass="54736">MNCPYKSVLISQHLPLSPKKNRERRMKMKRPPKLQLKRLLGMLVLAVLLSSSCIALFGFYKHHASLAVTSLVAPQSTTFYPIQNHHHHDRQNLSLNAPQQAATLFPPPQTNTVDSVLETGPYHNWELFAADFQEMMRHLKIFVYPDTFNRSSPFANIFLPHENPLNNPKLGNYFSEHMFKVSLLHSPLLTATPEKAHFFFLPFSINDLRNDPRVHSEAKISQFVAQYTSSISSSFRFWNASGGADHFYVCCHSVGREAPSRHHDLRNNAIQLTCCSSYFQRFYLSHKDVGLPQVWPRTDQTALNPPHARHRLVYFAGRVQNSQVRQQLVNLWGNDTQFDIFNGNPTFPYEEGFKRSKFCLHVKGYEVNTARVSDAIHYGCIPVIISNYYDLPFANVLDWSKFSVVINQRDIAFLKTKLLSIKREMYLRMYHNLCKVRRHFVWHTTPRGYDSFYMTAYQLWLRRSTLRLSY</sequence>
<dbReference type="Pfam" id="PF03016">
    <property type="entry name" value="Exostosin_GT47"/>
    <property type="match status" value="1"/>
</dbReference>
<gene>
    <name evidence="7" type="ORF">POPTR_001G072500</name>
</gene>
<dbReference type="AlphaFoldDB" id="A0A2K2BTR0"/>
<organism evidence="7 8">
    <name type="scientific">Populus trichocarpa</name>
    <name type="common">Western balsam poplar</name>
    <name type="synonym">Populus balsamifera subsp. trichocarpa</name>
    <dbReference type="NCBI Taxonomy" id="3694"/>
    <lineage>
        <taxon>Eukaryota</taxon>
        <taxon>Viridiplantae</taxon>
        <taxon>Streptophyta</taxon>
        <taxon>Embryophyta</taxon>
        <taxon>Tracheophyta</taxon>
        <taxon>Spermatophyta</taxon>
        <taxon>Magnoliopsida</taxon>
        <taxon>eudicotyledons</taxon>
        <taxon>Gunneridae</taxon>
        <taxon>Pentapetalae</taxon>
        <taxon>rosids</taxon>
        <taxon>fabids</taxon>
        <taxon>Malpighiales</taxon>
        <taxon>Salicaceae</taxon>
        <taxon>Saliceae</taxon>
        <taxon>Populus</taxon>
    </lineage>
</organism>
<accession>A0A2K2BTR0</accession>
<protein>
    <recommendedName>
        <fullName evidence="6">Exostosin GT47 domain-containing protein</fullName>
    </recommendedName>
</protein>
<comment type="subcellular location">
    <subcellularLocation>
        <location evidence="1">Golgi apparatus membrane</location>
        <topology evidence="1">Single-pass type II membrane protein</topology>
    </subcellularLocation>
</comment>
<evidence type="ECO:0000256" key="4">
    <source>
        <dbReference type="ARBA" id="ARBA00022968"/>
    </source>
</evidence>
<comment type="similarity">
    <text evidence="2">Belongs to the glycosyltransferase 47 family.</text>
</comment>
<dbReference type="InterPro" id="IPR040911">
    <property type="entry name" value="Exostosin_GT47"/>
</dbReference>
<evidence type="ECO:0000256" key="1">
    <source>
        <dbReference type="ARBA" id="ARBA00004323"/>
    </source>
</evidence>
<keyword evidence="4" id="KW-0735">Signal-anchor</keyword>
<evidence type="ECO:0000313" key="8">
    <source>
        <dbReference type="Proteomes" id="UP000006729"/>
    </source>
</evidence>
<keyword evidence="5" id="KW-0333">Golgi apparatus</keyword>
<name>A0A2K2BTR0_POPTR</name>
<keyword evidence="3" id="KW-0328">Glycosyltransferase</keyword>
<dbReference type="STRING" id="3694.A0A2K2BTR0"/>
<dbReference type="PANTHER" id="PTHR11062">
    <property type="entry name" value="EXOSTOSIN HEPARAN SULFATE GLYCOSYLTRANSFERASE -RELATED"/>
    <property type="match status" value="1"/>
</dbReference>
<evidence type="ECO:0000313" key="7">
    <source>
        <dbReference type="EMBL" id="PNT53169.2"/>
    </source>
</evidence>
<dbReference type="EMBL" id="CM009290">
    <property type="protein sequence ID" value="PNT53169.2"/>
    <property type="molecule type" value="Genomic_DNA"/>
</dbReference>
<dbReference type="GO" id="GO:0000139">
    <property type="term" value="C:Golgi membrane"/>
    <property type="evidence" value="ECO:0007669"/>
    <property type="project" value="UniProtKB-SubCell"/>
</dbReference>
<keyword evidence="8" id="KW-1185">Reference proteome</keyword>
<dbReference type="GO" id="GO:0016757">
    <property type="term" value="F:glycosyltransferase activity"/>
    <property type="evidence" value="ECO:0007669"/>
    <property type="project" value="UniProtKB-KW"/>
</dbReference>
<evidence type="ECO:0000259" key="6">
    <source>
        <dbReference type="Pfam" id="PF03016"/>
    </source>
</evidence>
<dbReference type="InParanoid" id="A0A2K2BTR0"/>
<dbReference type="PANTHER" id="PTHR11062:SF235">
    <property type="entry name" value="GLYCOSYLTRANSFERASE-LIKE PROTEIN"/>
    <property type="match status" value="1"/>
</dbReference>
<evidence type="ECO:0000256" key="2">
    <source>
        <dbReference type="ARBA" id="ARBA00010271"/>
    </source>
</evidence>